<keyword evidence="2" id="KW-1133">Transmembrane helix</keyword>
<evidence type="ECO:0000256" key="1">
    <source>
        <dbReference type="SAM" id="MobiDB-lite"/>
    </source>
</evidence>
<accession>A0AAV4VJL1</accession>
<evidence type="ECO:0000313" key="4">
    <source>
        <dbReference type="Proteomes" id="UP001054945"/>
    </source>
</evidence>
<feature type="region of interest" description="Disordered" evidence="1">
    <location>
        <begin position="120"/>
        <end position="149"/>
    </location>
</feature>
<protein>
    <recommendedName>
        <fullName evidence="5">Secreted protein</fullName>
    </recommendedName>
</protein>
<name>A0AAV4VJL1_CAEEX</name>
<proteinExistence type="predicted"/>
<evidence type="ECO:0000313" key="3">
    <source>
        <dbReference type="EMBL" id="GIY69630.1"/>
    </source>
</evidence>
<feature type="transmembrane region" description="Helical" evidence="2">
    <location>
        <begin position="6"/>
        <end position="34"/>
    </location>
</feature>
<evidence type="ECO:0008006" key="5">
    <source>
        <dbReference type="Google" id="ProtNLM"/>
    </source>
</evidence>
<comment type="caution">
    <text evidence="3">The sequence shown here is derived from an EMBL/GenBank/DDBJ whole genome shotgun (WGS) entry which is preliminary data.</text>
</comment>
<reference evidence="3 4" key="1">
    <citation type="submission" date="2021-06" db="EMBL/GenBank/DDBJ databases">
        <title>Caerostris extrusa draft genome.</title>
        <authorList>
            <person name="Kono N."/>
            <person name="Arakawa K."/>
        </authorList>
    </citation>
    <scope>NUCLEOTIDE SEQUENCE [LARGE SCALE GENOMIC DNA]</scope>
</reference>
<dbReference type="Gene3D" id="2.70.150.10">
    <property type="entry name" value="Calcium-transporting ATPase, cytoplasmic transduction domain A"/>
    <property type="match status" value="1"/>
</dbReference>
<dbReference type="Proteomes" id="UP001054945">
    <property type="component" value="Unassembled WGS sequence"/>
</dbReference>
<keyword evidence="2" id="KW-0812">Transmembrane</keyword>
<organism evidence="3 4">
    <name type="scientific">Caerostris extrusa</name>
    <name type="common">Bark spider</name>
    <name type="synonym">Caerostris bankana</name>
    <dbReference type="NCBI Taxonomy" id="172846"/>
    <lineage>
        <taxon>Eukaryota</taxon>
        <taxon>Metazoa</taxon>
        <taxon>Ecdysozoa</taxon>
        <taxon>Arthropoda</taxon>
        <taxon>Chelicerata</taxon>
        <taxon>Arachnida</taxon>
        <taxon>Araneae</taxon>
        <taxon>Araneomorphae</taxon>
        <taxon>Entelegynae</taxon>
        <taxon>Araneoidea</taxon>
        <taxon>Araneidae</taxon>
        <taxon>Caerostris</taxon>
    </lineage>
</organism>
<dbReference type="EMBL" id="BPLR01014558">
    <property type="protein sequence ID" value="GIY69630.1"/>
    <property type="molecule type" value="Genomic_DNA"/>
</dbReference>
<sequence>MQLYLNYILFVLVPALFRYCIICCGHSHWCLFLLSRSQKFQNHGVFQKHGSSRDYSLCCFTSPYTTSFIKYAIVLRDGQKAHDACGRSCCWRCCGSQGRRQDSCSHEDHLFSELQNRQLFSDSERREEEESEPQTHTAEHTNDNPLETKNLAFFSTNCVEG</sequence>
<keyword evidence="4" id="KW-1185">Reference proteome</keyword>
<gene>
    <name evidence="3" type="ORF">CEXT_548331</name>
</gene>
<evidence type="ECO:0000256" key="2">
    <source>
        <dbReference type="SAM" id="Phobius"/>
    </source>
</evidence>
<dbReference type="AlphaFoldDB" id="A0AAV4VJL1"/>
<keyword evidence="2" id="KW-0472">Membrane</keyword>